<dbReference type="Proteomes" id="UP000811246">
    <property type="component" value="Chromosome 10"/>
</dbReference>
<dbReference type="EMBL" id="CM031834">
    <property type="protein sequence ID" value="KAG6692376.1"/>
    <property type="molecule type" value="Genomic_DNA"/>
</dbReference>
<accession>A0A922DWX0</accession>
<proteinExistence type="predicted"/>
<evidence type="ECO:0000313" key="2">
    <source>
        <dbReference type="Proteomes" id="UP000811246"/>
    </source>
</evidence>
<organism evidence="1 2">
    <name type="scientific">Carya illinoinensis</name>
    <name type="common">Pecan</name>
    <dbReference type="NCBI Taxonomy" id="32201"/>
    <lineage>
        <taxon>Eukaryota</taxon>
        <taxon>Viridiplantae</taxon>
        <taxon>Streptophyta</taxon>
        <taxon>Embryophyta</taxon>
        <taxon>Tracheophyta</taxon>
        <taxon>Spermatophyta</taxon>
        <taxon>Magnoliopsida</taxon>
        <taxon>eudicotyledons</taxon>
        <taxon>Gunneridae</taxon>
        <taxon>Pentapetalae</taxon>
        <taxon>rosids</taxon>
        <taxon>fabids</taxon>
        <taxon>Fagales</taxon>
        <taxon>Juglandaceae</taxon>
        <taxon>Carya</taxon>
    </lineage>
</organism>
<dbReference type="EMBL" id="CM031834">
    <property type="protein sequence ID" value="KAG6692380.1"/>
    <property type="molecule type" value="Genomic_DNA"/>
</dbReference>
<protein>
    <submittedName>
        <fullName evidence="1">Uncharacterized protein</fullName>
    </submittedName>
</protein>
<gene>
    <name evidence="1" type="ORF">I3842_10G111900</name>
</gene>
<name>A0A922DWX0_CARIL</name>
<comment type="caution">
    <text evidence="1">The sequence shown here is derived from an EMBL/GenBank/DDBJ whole genome shotgun (WGS) entry which is preliminary data.</text>
</comment>
<reference evidence="1" key="1">
    <citation type="submission" date="2021-01" db="EMBL/GenBank/DDBJ databases">
        <authorList>
            <person name="Lovell J.T."/>
            <person name="Bentley N."/>
            <person name="Bhattarai G."/>
            <person name="Jenkins J.W."/>
            <person name="Sreedasyam A."/>
            <person name="Alarcon Y."/>
            <person name="Bock C."/>
            <person name="Boston L."/>
            <person name="Carlson J."/>
            <person name="Cervantes K."/>
            <person name="Clermont K."/>
            <person name="Krom N."/>
            <person name="Kubenka K."/>
            <person name="Mamidi S."/>
            <person name="Mattison C."/>
            <person name="Monteros M."/>
            <person name="Pisani C."/>
            <person name="Plott C."/>
            <person name="Rajasekar S."/>
            <person name="Rhein H.S."/>
            <person name="Rohla C."/>
            <person name="Song M."/>
            <person name="Hilaire R.S."/>
            <person name="Shu S."/>
            <person name="Wells L."/>
            <person name="Wang X."/>
            <person name="Webber J."/>
            <person name="Heerema R.J."/>
            <person name="Klein P."/>
            <person name="Conner P."/>
            <person name="Grauke L."/>
            <person name="Grimwood J."/>
            <person name="Schmutz J."/>
            <person name="Randall J.J."/>
        </authorList>
    </citation>
    <scope>NUCLEOTIDE SEQUENCE</scope>
    <source>
        <tissue evidence="1">Leaf</tissue>
    </source>
</reference>
<sequence>MSLGAFLFWESMDKLHVWIALHQDEKRLQSRTGGVDKFQEKISILQRLLMESNMKIEAVKRESRDLKSLLNFSFRVVTPLDRKDMQIFEEQERLKIEAKSLKFL</sequence>
<dbReference type="PANTHER" id="PTHR37711:SF2">
    <property type="entry name" value="TRANSMEMBRANE PROTEIN"/>
    <property type="match status" value="1"/>
</dbReference>
<evidence type="ECO:0000313" key="1">
    <source>
        <dbReference type="EMBL" id="KAG6692380.1"/>
    </source>
</evidence>
<dbReference type="EMBL" id="CM031834">
    <property type="protein sequence ID" value="KAG6692378.1"/>
    <property type="molecule type" value="Genomic_DNA"/>
</dbReference>
<dbReference type="AlphaFoldDB" id="A0A922DWX0"/>
<dbReference type="EMBL" id="CM031834">
    <property type="protein sequence ID" value="KAG6692381.1"/>
    <property type="molecule type" value="Genomic_DNA"/>
</dbReference>
<dbReference type="EMBL" id="CM031834">
    <property type="protein sequence ID" value="KAG6692379.1"/>
    <property type="molecule type" value="Genomic_DNA"/>
</dbReference>
<dbReference type="EMBL" id="CM031834">
    <property type="protein sequence ID" value="KAG6692377.1"/>
    <property type="molecule type" value="Genomic_DNA"/>
</dbReference>
<dbReference type="PANTHER" id="PTHR37711">
    <property type="entry name" value="OS01G0908400 PROTEIN"/>
    <property type="match status" value="1"/>
</dbReference>